<sequence length="330" mass="35960">MTTPFKFFAGAALLTLATSSYAQKVCVFDPLGTQGDIYSMMKDYALAAKQWGADITLKPYTDERIAAEDFKAGQCDGVSITGVRARQFNNFTGSIDAAGGLPNNNAAKAVISLMASPKVAPYMLNKGYEVVGVSTLGSVYIVVNDRSINSLLKVMGKRFGVLDYDKAEEILVQKVGAQAVSVDLTSIGGKFNNGQVDVIAVPAMAFKPLELSKGIGSKGAIVRFPVAHVTSDILIRPSRFPDGYGQKSRTWVAEQLDRQLATVARVEKSIEPRYWMDLPANDKAGYVKILREARLSLARDDVYNKKMMSILKKVRCGQEPTNFECTLTDE</sequence>
<feature type="chain" id="PRO_5016740379" description="RND transporter" evidence="1">
    <location>
        <begin position="23"/>
        <end position="330"/>
    </location>
</feature>
<protein>
    <recommendedName>
        <fullName evidence="4">RND transporter</fullName>
    </recommendedName>
</protein>
<proteinExistence type="predicted"/>
<keyword evidence="3" id="KW-1185">Reference proteome</keyword>
<name>A0A345P7T9_9GAMM</name>
<accession>A0A345P7T9</accession>
<reference evidence="2 3" key="1">
    <citation type="submission" date="2018-07" db="EMBL/GenBank/DDBJ databases">
        <title>Genome sequencing of Moraxellaceae gen. HYN0046.</title>
        <authorList>
            <person name="Kim M."/>
            <person name="Yi H."/>
        </authorList>
    </citation>
    <scope>NUCLEOTIDE SEQUENCE [LARGE SCALE GENOMIC DNA]</scope>
    <source>
        <strain evidence="2 3">HYN0046</strain>
    </source>
</reference>
<dbReference type="KEGG" id="mbah:HYN46_11140"/>
<dbReference type="EMBL" id="CP031222">
    <property type="protein sequence ID" value="AXI03348.1"/>
    <property type="molecule type" value="Genomic_DNA"/>
</dbReference>
<organism evidence="2 3">
    <name type="scientific">Aquirhabdus parva</name>
    <dbReference type="NCBI Taxonomy" id="2283318"/>
    <lineage>
        <taxon>Bacteria</taxon>
        <taxon>Pseudomonadati</taxon>
        <taxon>Pseudomonadota</taxon>
        <taxon>Gammaproteobacteria</taxon>
        <taxon>Moraxellales</taxon>
        <taxon>Moraxellaceae</taxon>
        <taxon>Aquirhabdus</taxon>
    </lineage>
</organism>
<dbReference type="AlphaFoldDB" id="A0A345P7T9"/>
<gene>
    <name evidence="2" type="ORF">HYN46_11140</name>
</gene>
<dbReference type="Pfam" id="PF19582">
    <property type="entry name" value="AdeT1_2"/>
    <property type="match status" value="1"/>
</dbReference>
<evidence type="ECO:0008006" key="4">
    <source>
        <dbReference type="Google" id="ProtNLM"/>
    </source>
</evidence>
<keyword evidence="1" id="KW-0732">Signal</keyword>
<evidence type="ECO:0000313" key="2">
    <source>
        <dbReference type="EMBL" id="AXI03348.1"/>
    </source>
</evidence>
<dbReference type="Gene3D" id="3.40.190.170">
    <property type="entry name" value="Bacterial extracellular solute-binding protein, family 7"/>
    <property type="match status" value="1"/>
</dbReference>
<feature type="signal peptide" evidence="1">
    <location>
        <begin position="1"/>
        <end position="22"/>
    </location>
</feature>
<dbReference type="InterPro" id="IPR045758">
    <property type="entry name" value="AdeT1/2"/>
</dbReference>
<evidence type="ECO:0000313" key="3">
    <source>
        <dbReference type="Proteomes" id="UP000253940"/>
    </source>
</evidence>
<evidence type="ECO:0000256" key="1">
    <source>
        <dbReference type="SAM" id="SignalP"/>
    </source>
</evidence>
<dbReference type="RefSeq" id="WP_114899457.1">
    <property type="nucleotide sequence ID" value="NZ_CP031222.1"/>
</dbReference>
<dbReference type="InterPro" id="IPR038404">
    <property type="entry name" value="TRAP_DctP_sf"/>
</dbReference>
<dbReference type="OrthoDB" id="9771186at2"/>
<dbReference type="Proteomes" id="UP000253940">
    <property type="component" value="Chromosome"/>
</dbReference>